<evidence type="ECO:0000313" key="2">
    <source>
        <dbReference type="Proteomes" id="UP000799118"/>
    </source>
</evidence>
<gene>
    <name evidence="1" type="ORF">BT96DRAFT_281500</name>
</gene>
<dbReference type="EMBL" id="ML769404">
    <property type="protein sequence ID" value="KAE9406111.1"/>
    <property type="molecule type" value="Genomic_DNA"/>
</dbReference>
<organism evidence="1 2">
    <name type="scientific">Gymnopus androsaceus JB14</name>
    <dbReference type="NCBI Taxonomy" id="1447944"/>
    <lineage>
        <taxon>Eukaryota</taxon>
        <taxon>Fungi</taxon>
        <taxon>Dikarya</taxon>
        <taxon>Basidiomycota</taxon>
        <taxon>Agaricomycotina</taxon>
        <taxon>Agaricomycetes</taxon>
        <taxon>Agaricomycetidae</taxon>
        <taxon>Agaricales</taxon>
        <taxon>Marasmiineae</taxon>
        <taxon>Omphalotaceae</taxon>
        <taxon>Gymnopus</taxon>
    </lineage>
</organism>
<dbReference type="Gene3D" id="2.60.120.260">
    <property type="entry name" value="Galactose-binding domain-like"/>
    <property type="match status" value="1"/>
</dbReference>
<protein>
    <submittedName>
        <fullName evidence="1">Uncharacterized protein</fullName>
    </submittedName>
</protein>
<keyword evidence="2" id="KW-1185">Reference proteome</keyword>
<name>A0A6A4I6D4_9AGAR</name>
<dbReference type="Proteomes" id="UP000799118">
    <property type="component" value="Unassembled WGS sequence"/>
</dbReference>
<evidence type="ECO:0000313" key="1">
    <source>
        <dbReference type="EMBL" id="KAE9406111.1"/>
    </source>
</evidence>
<proteinExistence type="predicted"/>
<dbReference type="AlphaFoldDB" id="A0A6A4I6D4"/>
<reference evidence="1" key="1">
    <citation type="journal article" date="2019" name="Environ. Microbiol.">
        <title>Fungal ecological strategies reflected in gene transcription - a case study of two litter decomposers.</title>
        <authorList>
            <person name="Barbi F."/>
            <person name="Kohler A."/>
            <person name="Barry K."/>
            <person name="Baskaran P."/>
            <person name="Daum C."/>
            <person name="Fauchery L."/>
            <person name="Ihrmark K."/>
            <person name="Kuo A."/>
            <person name="LaButti K."/>
            <person name="Lipzen A."/>
            <person name="Morin E."/>
            <person name="Grigoriev I.V."/>
            <person name="Henrissat B."/>
            <person name="Lindahl B."/>
            <person name="Martin F."/>
        </authorList>
    </citation>
    <scope>NUCLEOTIDE SEQUENCE</scope>
    <source>
        <strain evidence="1">JB14</strain>
    </source>
</reference>
<dbReference type="OrthoDB" id="3067294at2759"/>
<sequence>MSNTFIVDDQDASIEYTGHWNVSGQQPDFSHTASSGSAGATMSFSFSGNFITAVGDFFAGGTCDASFSIDGASPTNVTSPATNDNQYQQTLWTSPTLNDGNHTLFYTVSSCNSSGSFVWLDYLLYNSSNASVTGATHSLTIQIRVYHILVHGIQHRERMTSEGR</sequence>
<accession>A0A6A4I6D4</accession>